<evidence type="ECO:0000256" key="1">
    <source>
        <dbReference type="ARBA" id="ARBA00022737"/>
    </source>
</evidence>
<evidence type="ECO:0000256" key="4">
    <source>
        <dbReference type="SAM" id="Coils"/>
    </source>
</evidence>
<dbReference type="InterPro" id="IPR036770">
    <property type="entry name" value="Ankyrin_rpt-contain_sf"/>
</dbReference>
<gene>
    <name evidence="6" type="ORF">C2E21_5101</name>
</gene>
<dbReference type="SUPFAM" id="SSF48403">
    <property type="entry name" value="Ankyrin repeat"/>
    <property type="match status" value="1"/>
</dbReference>
<dbReference type="PROSITE" id="PS50297">
    <property type="entry name" value="ANK_REP_REGION"/>
    <property type="match status" value="1"/>
</dbReference>
<evidence type="ECO:0000313" key="7">
    <source>
        <dbReference type="Proteomes" id="UP000239899"/>
    </source>
</evidence>
<proteinExistence type="predicted"/>
<sequence>MMTIIESGVNGRVCDYWAALDELHSRGWLVPNCPLVEALNDVNDGATPLHIAAVLGDEATVQGLLDAGADPNAVTFFDGWTPLSCVCRKLVASQQMQAVALALVAGGADCLCPIALGSRVSILERVWRGPVKRFMLQHVYEQQRQRGMRRSPRLVPAASSAAPDRFTTAQLLSALRVAASDADERTAMFFWRAWREAMQQEQQQQEQQQQQGQQEQQQQQEQQHRARCDVLVCSTRSSDERVLTALLRAGILAPGQEPDLLTTSLQQVVNHLRCTAAAALLQHVAQVDQDCLASLAYAACVQAGFAGTGPPQAAALQRAECLLRLLLASDPPPVQLGTEAEPASLISCPLHILARQMTDYSLQLASAEASRGLVRLAELLVAAGYRPARFAFYRRTVPLALEAQGILGEVERDVCPFDEVVNSTGGPIIGLLRLAAYQPAWTSDSHSHFPPAFRQAAQTLLLAHRHASTAPAAAAGGSGRGSGWSRAKRRRGAAQVQQQAERPNALALLPTELLMQVIGHAAYPLSAWL</sequence>
<keyword evidence="4" id="KW-0175">Coiled coil</keyword>
<dbReference type="SMART" id="SM00248">
    <property type="entry name" value="ANK"/>
    <property type="match status" value="2"/>
</dbReference>
<reference evidence="6 7" key="1">
    <citation type="journal article" date="2018" name="Plant J.">
        <title>Genome sequences of Chlorella sorokiniana UTEX 1602 and Micractinium conductrix SAG 241.80: implications to maltose excretion by a green alga.</title>
        <authorList>
            <person name="Arriola M.B."/>
            <person name="Velmurugan N."/>
            <person name="Zhang Y."/>
            <person name="Plunkett M.H."/>
            <person name="Hondzo H."/>
            <person name="Barney B.M."/>
        </authorList>
    </citation>
    <scope>NUCLEOTIDE SEQUENCE [LARGE SCALE GENOMIC DNA]</scope>
    <source>
        <strain evidence="7">UTEX 1602</strain>
    </source>
</reference>
<dbReference type="Gene3D" id="1.25.40.20">
    <property type="entry name" value="Ankyrin repeat-containing domain"/>
    <property type="match status" value="1"/>
</dbReference>
<evidence type="ECO:0000256" key="5">
    <source>
        <dbReference type="SAM" id="MobiDB-lite"/>
    </source>
</evidence>
<dbReference type="PANTHER" id="PTHR24189:SF50">
    <property type="entry name" value="ANKYRIN REPEAT AND SOCS BOX PROTEIN 2"/>
    <property type="match status" value="1"/>
</dbReference>
<dbReference type="AlphaFoldDB" id="A0A2P6TPX8"/>
<evidence type="ECO:0000256" key="2">
    <source>
        <dbReference type="ARBA" id="ARBA00023043"/>
    </source>
</evidence>
<evidence type="ECO:0000313" key="6">
    <source>
        <dbReference type="EMBL" id="PRW56085.1"/>
    </source>
</evidence>
<dbReference type="STRING" id="3076.A0A2P6TPX8"/>
<keyword evidence="1" id="KW-0677">Repeat</keyword>
<dbReference type="InterPro" id="IPR002110">
    <property type="entry name" value="Ankyrin_rpt"/>
</dbReference>
<protein>
    <submittedName>
        <fullName evidence="6">Uncharacterized protein</fullName>
    </submittedName>
</protein>
<feature type="coiled-coil region" evidence="4">
    <location>
        <begin position="195"/>
        <end position="223"/>
    </location>
</feature>
<dbReference type="EMBL" id="LHPG02000009">
    <property type="protein sequence ID" value="PRW56085.1"/>
    <property type="molecule type" value="Genomic_DNA"/>
</dbReference>
<feature type="region of interest" description="Disordered" evidence="5">
    <location>
        <begin position="471"/>
        <end position="500"/>
    </location>
</feature>
<dbReference type="PANTHER" id="PTHR24189">
    <property type="entry name" value="MYOTROPHIN"/>
    <property type="match status" value="1"/>
</dbReference>
<dbReference type="Pfam" id="PF00023">
    <property type="entry name" value="Ank"/>
    <property type="match status" value="1"/>
</dbReference>
<name>A0A2P6TPX8_CHLSO</name>
<keyword evidence="7" id="KW-1185">Reference proteome</keyword>
<accession>A0A2P6TPX8</accession>
<dbReference type="OrthoDB" id="548781at2759"/>
<dbReference type="InterPro" id="IPR050745">
    <property type="entry name" value="Multifunctional_regulatory"/>
</dbReference>
<organism evidence="6 7">
    <name type="scientific">Chlorella sorokiniana</name>
    <name type="common">Freshwater green alga</name>
    <dbReference type="NCBI Taxonomy" id="3076"/>
    <lineage>
        <taxon>Eukaryota</taxon>
        <taxon>Viridiplantae</taxon>
        <taxon>Chlorophyta</taxon>
        <taxon>core chlorophytes</taxon>
        <taxon>Trebouxiophyceae</taxon>
        <taxon>Chlorellales</taxon>
        <taxon>Chlorellaceae</taxon>
        <taxon>Chlorella clade</taxon>
        <taxon>Chlorella</taxon>
    </lineage>
</organism>
<comment type="caution">
    <text evidence="6">The sequence shown here is derived from an EMBL/GenBank/DDBJ whole genome shotgun (WGS) entry which is preliminary data.</text>
</comment>
<evidence type="ECO:0000256" key="3">
    <source>
        <dbReference type="PROSITE-ProRule" id="PRU00023"/>
    </source>
</evidence>
<feature type="repeat" description="ANK" evidence="3">
    <location>
        <begin position="44"/>
        <end position="76"/>
    </location>
</feature>
<dbReference type="PROSITE" id="PS50088">
    <property type="entry name" value="ANK_REPEAT"/>
    <property type="match status" value="1"/>
</dbReference>
<keyword evidence="2 3" id="KW-0040">ANK repeat</keyword>
<dbReference type="Proteomes" id="UP000239899">
    <property type="component" value="Unassembled WGS sequence"/>
</dbReference>